<dbReference type="CDD" id="cd02869">
    <property type="entry name" value="PseudoU_synth_RluA_like"/>
    <property type="match status" value="1"/>
</dbReference>
<dbReference type="InterPro" id="IPR006145">
    <property type="entry name" value="PsdUridine_synth_RsuA/RluA"/>
</dbReference>
<dbReference type="InterPro" id="IPR006225">
    <property type="entry name" value="PsdUridine_synth_RluC/D"/>
</dbReference>
<dbReference type="InterPro" id="IPR050188">
    <property type="entry name" value="RluA_PseudoU_synthase"/>
</dbReference>
<evidence type="ECO:0000256" key="1">
    <source>
        <dbReference type="ARBA" id="ARBA00010876"/>
    </source>
</evidence>
<dbReference type="SUPFAM" id="SSF55120">
    <property type="entry name" value="Pseudouridine synthase"/>
    <property type="match status" value="1"/>
</dbReference>
<sequence>MKLERQVTAAEAGLSIEQFLRNVLGFSRSMIRRLKRLSGVLLNGQPVILSRRLQDGDRISIALRFDEFTNVLPQPIPIAFVFEDGHILVVNKPPDMLVHPIKYEQENTLANAVLHYYLEKGIEAAFRPISRLDRNTSGLVVIAKHAYAAFRLGQQLSNGGLQREYFAVVHGLIAQEQGLIDLPIARSDDSRVKRRVCPDGKKALTYYTVLKYLTDATFLKLRLATGRTHQIRVHLSHIGHPLVGDALYGGREEGISRQALHCCRISLTHPVTGEGLTLEAPLPGDMQKLIN</sequence>
<dbReference type="GO" id="GO:0003723">
    <property type="term" value="F:RNA binding"/>
    <property type="evidence" value="ECO:0007669"/>
    <property type="project" value="InterPro"/>
</dbReference>
<comment type="similarity">
    <text evidence="1">Belongs to the pseudouridine synthase RluA family.</text>
</comment>
<dbReference type="PROSITE" id="PS50889">
    <property type="entry name" value="S4"/>
    <property type="match status" value="1"/>
</dbReference>
<protein>
    <submittedName>
        <fullName evidence="4">Uncharacterized RNA pseudouridine synthase YjbO</fullName>
        <ecNumber evidence="4">5.4.99.-</ecNumber>
    </submittedName>
</protein>
<evidence type="ECO:0000256" key="2">
    <source>
        <dbReference type="ARBA" id="ARBA00023235"/>
    </source>
</evidence>
<dbReference type="GO" id="GO:0009982">
    <property type="term" value="F:pseudouridine synthase activity"/>
    <property type="evidence" value="ECO:0007669"/>
    <property type="project" value="InterPro"/>
</dbReference>
<organism evidence="4">
    <name type="scientific">anaerobic digester metagenome</name>
    <dbReference type="NCBI Taxonomy" id="1263854"/>
    <lineage>
        <taxon>unclassified sequences</taxon>
        <taxon>metagenomes</taxon>
        <taxon>ecological metagenomes</taxon>
    </lineage>
</organism>
<dbReference type="NCBIfam" id="TIGR00005">
    <property type="entry name" value="rluA_subfam"/>
    <property type="match status" value="1"/>
</dbReference>
<accession>A0A485LYP9</accession>
<dbReference type="AlphaFoldDB" id="A0A485LYP9"/>
<evidence type="ECO:0000259" key="3">
    <source>
        <dbReference type="Pfam" id="PF00849"/>
    </source>
</evidence>
<dbReference type="FunFam" id="3.30.2350.10:FF:000005">
    <property type="entry name" value="Pseudouridine synthase"/>
    <property type="match status" value="1"/>
</dbReference>
<dbReference type="PANTHER" id="PTHR21600">
    <property type="entry name" value="MITOCHONDRIAL RNA PSEUDOURIDINE SYNTHASE"/>
    <property type="match status" value="1"/>
</dbReference>
<dbReference type="PANTHER" id="PTHR21600:SF35">
    <property type="entry name" value="PSEUDOURIDINE SYNTHASE"/>
    <property type="match status" value="1"/>
</dbReference>
<dbReference type="GO" id="GO:0000455">
    <property type="term" value="P:enzyme-directed rRNA pseudouridine synthesis"/>
    <property type="evidence" value="ECO:0007669"/>
    <property type="project" value="TreeGrafter"/>
</dbReference>
<dbReference type="InterPro" id="IPR020103">
    <property type="entry name" value="PsdUridine_synth_cat_dom_sf"/>
</dbReference>
<dbReference type="CDD" id="cd00165">
    <property type="entry name" value="S4"/>
    <property type="match status" value="1"/>
</dbReference>
<reference evidence="4" key="1">
    <citation type="submission" date="2019-03" db="EMBL/GenBank/DDBJ databases">
        <authorList>
            <person name="Hao L."/>
        </authorList>
    </citation>
    <scope>NUCLEOTIDE SEQUENCE</scope>
</reference>
<evidence type="ECO:0000313" key="4">
    <source>
        <dbReference type="EMBL" id="VFU13132.1"/>
    </source>
</evidence>
<keyword evidence="2 4" id="KW-0413">Isomerase</keyword>
<dbReference type="Pfam" id="PF00849">
    <property type="entry name" value="PseudoU_synth_2"/>
    <property type="match status" value="1"/>
</dbReference>
<proteinExistence type="inferred from homology"/>
<dbReference type="Gene3D" id="3.10.290.10">
    <property type="entry name" value="RNA-binding S4 domain"/>
    <property type="match status" value="1"/>
</dbReference>
<feature type="domain" description="Pseudouridine synthase RsuA/RluA-like" evidence="3">
    <location>
        <begin position="86"/>
        <end position="237"/>
    </location>
</feature>
<gene>
    <name evidence="4" type="primary">yjbO</name>
    <name evidence="4" type="ORF">SCFA_2040005</name>
</gene>
<name>A0A485LYP9_9ZZZZ</name>
<dbReference type="InterPro" id="IPR036986">
    <property type="entry name" value="S4_RNA-bd_sf"/>
</dbReference>
<dbReference type="EC" id="5.4.99.-" evidence="4"/>
<dbReference type="EMBL" id="CAADRN010000118">
    <property type="protein sequence ID" value="VFU13132.1"/>
    <property type="molecule type" value="Genomic_DNA"/>
</dbReference>
<dbReference type="Gene3D" id="3.30.2350.10">
    <property type="entry name" value="Pseudouridine synthase"/>
    <property type="match status" value="1"/>
</dbReference>